<organism evidence="1 2">
    <name type="scientific">Ceriporiopsis subvermispora (strain B)</name>
    <name type="common">White-rot fungus</name>
    <name type="synonym">Gelatoporia subvermispora</name>
    <dbReference type="NCBI Taxonomy" id="914234"/>
    <lineage>
        <taxon>Eukaryota</taxon>
        <taxon>Fungi</taxon>
        <taxon>Dikarya</taxon>
        <taxon>Basidiomycota</taxon>
        <taxon>Agaricomycotina</taxon>
        <taxon>Agaricomycetes</taxon>
        <taxon>Polyporales</taxon>
        <taxon>Gelatoporiaceae</taxon>
        <taxon>Gelatoporia</taxon>
    </lineage>
</organism>
<evidence type="ECO:0000313" key="2">
    <source>
        <dbReference type="Proteomes" id="UP000016930"/>
    </source>
</evidence>
<dbReference type="HOGENOM" id="CLU_043680_0_0_1"/>
<dbReference type="Proteomes" id="UP000016930">
    <property type="component" value="Unassembled WGS sequence"/>
</dbReference>
<name>M2R9C2_CERS8</name>
<evidence type="ECO:0008006" key="3">
    <source>
        <dbReference type="Google" id="ProtNLM"/>
    </source>
</evidence>
<dbReference type="AlphaFoldDB" id="M2R9C2"/>
<protein>
    <recommendedName>
        <fullName evidence="3">Condensation domain-containing protein</fullName>
    </recommendedName>
</protein>
<dbReference type="OrthoDB" id="2548233at2759"/>
<sequence>MTALSLREEPVWEQKHWGPSPELVYTRPLLGSELLVDQLTNFFNSLTEVSHGLTFTNKLSSAGLEHRMKTAMIRLRYFPRRKHNLNLMHFGYTCPIVGATIEVEIHDPQLRSSVYRPIKDEADLQSWLRDAAITLQEPVNPDTFILRMTQQRIPYICPDSTMQVLRSYLSKPTETPRLYAIFFHGNPEPDVFADIKWGTEWNNLPVGPIAATGGPRPGWETDGVALLGNVGKIHMTPNPCTLQYSRDVPIIAGKPFRLRATLSEADATQIMKKIKASGFSPTHLLGAASSLAVFATLGISNENATPETHIILPSTIISIAKDFISSINIRSHFVSYMALVPLQMYWDKVAGGEDEKSRLLAAMTHYKAQYDNYLANTHLPHFTAELMRMAPPREPPPGVNPAAVTPTNIGVVEHTVPLTRRAKDRDGEPVLQIDEMFFGHRLPTLNIMVHMWSMKSKLILQIQASDCWDQEYLQGFLDEVVRQMKLLSQ</sequence>
<keyword evidence="2" id="KW-1185">Reference proteome</keyword>
<dbReference type="PANTHER" id="PTHR42034:SF2">
    <property type="entry name" value="ACYL-COA-DEPENDENT ACYLTRANSFERASE MAC1"/>
    <property type="match status" value="1"/>
</dbReference>
<evidence type="ECO:0000313" key="1">
    <source>
        <dbReference type="EMBL" id="EMD35351.1"/>
    </source>
</evidence>
<reference evidence="1 2" key="1">
    <citation type="journal article" date="2012" name="Proc. Natl. Acad. Sci. U.S.A.">
        <title>Comparative genomics of Ceriporiopsis subvermispora and Phanerochaete chrysosporium provide insight into selective ligninolysis.</title>
        <authorList>
            <person name="Fernandez-Fueyo E."/>
            <person name="Ruiz-Duenas F.J."/>
            <person name="Ferreira P."/>
            <person name="Floudas D."/>
            <person name="Hibbett D.S."/>
            <person name="Canessa P."/>
            <person name="Larrondo L.F."/>
            <person name="James T.Y."/>
            <person name="Seelenfreund D."/>
            <person name="Lobos S."/>
            <person name="Polanco R."/>
            <person name="Tello M."/>
            <person name="Honda Y."/>
            <person name="Watanabe T."/>
            <person name="Watanabe T."/>
            <person name="Ryu J.S."/>
            <person name="Kubicek C.P."/>
            <person name="Schmoll M."/>
            <person name="Gaskell J."/>
            <person name="Hammel K.E."/>
            <person name="St John F.J."/>
            <person name="Vanden Wymelenberg A."/>
            <person name="Sabat G."/>
            <person name="Splinter BonDurant S."/>
            <person name="Syed K."/>
            <person name="Yadav J.S."/>
            <person name="Doddapaneni H."/>
            <person name="Subramanian V."/>
            <person name="Lavin J.L."/>
            <person name="Oguiza J.A."/>
            <person name="Perez G."/>
            <person name="Pisabarro A.G."/>
            <person name="Ramirez L."/>
            <person name="Santoyo F."/>
            <person name="Master E."/>
            <person name="Coutinho P.M."/>
            <person name="Henrissat B."/>
            <person name="Lombard V."/>
            <person name="Magnuson J.K."/>
            <person name="Kuees U."/>
            <person name="Hori C."/>
            <person name="Igarashi K."/>
            <person name="Samejima M."/>
            <person name="Held B.W."/>
            <person name="Barry K.W."/>
            <person name="LaButti K.M."/>
            <person name="Lapidus A."/>
            <person name="Lindquist E.A."/>
            <person name="Lucas S.M."/>
            <person name="Riley R."/>
            <person name="Salamov A.A."/>
            <person name="Hoffmeister D."/>
            <person name="Schwenk D."/>
            <person name="Hadar Y."/>
            <person name="Yarden O."/>
            <person name="de Vries R.P."/>
            <person name="Wiebenga A."/>
            <person name="Stenlid J."/>
            <person name="Eastwood D."/>
            <person name="Grigoriev I.V."/>
            <person name="Berka R.M."/>
            <person name="Blanchette R.A."/>
            <person name="Kersten P."/>
            <person name="Martinez A.T."/>
            <person name="Vicuna R."/>
            <person name="Cullen D."/>
        </authorList>
    </citation>
    <scope>NUCLEOTIDE SEQUENCE [LARGE SCALE GENOMIC DNA]</scope>
    <source>
        <strain evidence="1 2">B</strain>
    </source>
</reference>
<gene>
    <name evidence="1" type="ORF">CERSUDRAFT_96470</name>
</gene>
<dbReference type="EMBL" id="KB445800">
    <property type="protein sequence ID" value="EMD35351.1"/>
    <property type="molecule type" value="Genomic_DNA"/>
</dbReference>
<dbReference type="Gene3D" id="3.30.559.30">
    <property type="entry name" value="Nonribosomal peptide synthetase, condensation domain"/>
    <property type="match status" value="1"/>
</dbReference>
<dbReference type="PANTHER" id="PTHR42034">
    <property type="entry name" value="CHROMOSOME 7, WHOLE GENOME SHOTGUN SEQUENCE-RELATED"/>
    <property type="match status" value="1"/>
</dbReference>
<proteinExistence type="predicted"/>
<accession>M2R9C2</accession>